<comment type="subcellular location">
    <subcellularLocation>
        <location evidence="1">Host cell</location>
    </subcellularLocation>
    <subcellularLocation>
        <location evidence="2">Secreted</location>
    </subcellularLocation>
</comment>
<dbReference type="HOGENOM" id="CLU_742163_0_0_1"/>
<name>U9SWC3_RHIID</name>
<accession>U9SWC3</accession>
<dbReference type="Pfam" id="PF20147">
    <property type="entry name" value="Crinkler"/>
    <property type="match status" value="1"/>
</dbReference>
<dbReference type="eggNOG" id="ENOG502RVHT">
    <property type="taxonomic scope" value="Eukaryota"/>
</dbReference>
<organism evidence="5">
    <name type="scientific">Rhizophagus irregularis (strain DAOM 181602 / DAOM 197198 / MUCL 43194)</name>
    <name type="common">Arbuscular mycorrhizal fungus</name>
    <name type="synonym">Glomus intraradices</name>
    <dbReference type="NCBI Taxonomy" id="747089"/>
    <lineage>
        <taxon>Eukaryota</taxon>
        <taxon>Fungi</taxon>
        <taxon>Fungi incertae sedis</taxon>
        <taxon>Mucoromycota</taxon>
        <taxon>Glomeromycotina</taxon>
        <taxon>Glomeromycetes</taxon>
        <taxon>Glomerales</taxon>
        <taxon>Glomeraceae</taxon>
        <taxon>Rhizophagus</taxon>
    </lineage>
</organism>
<keyword evidence="3" id="KW-0964">Secreted</keyword>
<evidence type="ECO:0000259" key="4">
    <source>
        <dbReference type="Pfam" id="PF20147"/>
    </source>
</evidence>
<evidence type="ECO:0000313" key="5">
    <source>
        <dbReference type="EMBL" id="ESA00239.1"/>
    </source>
</evidence>
<gene>
    <name evidence="5" type="ORF">GLOINDRAFT_8688</name>
</gene>
<dbReference type="GO" id="GO:0043657">
    <property type="term" value="C:host cell"/>
    <property type="evidence" value="ECO:0007669"/>
    <property type="project" value="UniProtKB-SubCell"/>
</dbReference>
<evidence type="ECO:0000256" key="3">
    <source>
        <dbReference type="ARBA" id="ARBA00022525"/>
    </source>
</evidence>
<sequence>MNRLTHNRPTEVDSDTENIAEEITTKDTRERFPCPYQLVGNLKKAIKADNPQTFASVDAKDIQLWKVEIGGDHLNNQLKNLKLNGSDELSAINEIGDYWTKKPPKKHIYVLVKLPTSRAANRNYSTNSVHYMHYSTTFDVLVSLKWMKCFKWTVNIKHVTLDGLKEHIRGVRKTPALDNGGAELSMLNDDDPSLSVFPPFTCEYKELKEDSSKAILKHLTAKLNARLKAIPISGNEASKSQYVCSYLVSGINLYEGNCENFGVTKVKDKDIFKGIAQNAIQFESALSNRKRKANEMEEESVFTSRTFGITDAKEWYFMKCLLDDQDRLRFKLLKPVTVVYDSENMGGNVERVLEHIAWRYKSQIQLHKVKRGQ</sequence>
<feature type="domain" description="Crinkler effector protein N-terminal" evidence="4">
    <location>
        <begin position="38"/>
        <end position="113"/>
    </location>
</feature>
<proteinExistence type="predicted"/>
<dbReference type="EMBL" id="KI297345">
    <property type="protein sequence ID" value="ESA00239.1"/>
    <property type="molecule type" value="Genomic_DNA"/>
</dbReference>
<dbReference type="InterPro" id="IPR045379">
    <property type="entry name" value="Crinkler_N"/>
</dbReference>
<dbReference type="VEuPathDB" id="FungiDB:RhiirFUN_010921"/>
<dbReference type="AlphaFoldDB" id="U9SWC3"/>
<evidence type="ECO:0000256" key="1">
    <source>
        <dbReference type="ARBA" id="ARBA00004340"/>
    </source>
</evidence>
<protein>
    <recommendedName>
        <fullName evidence="4">Crinkler effector protein N-terminal domain-containing protein</fullName>
    </recommendedName>
</protein>
<dbReference type="GO" id="GO:0005576">
    <property type="term" value="C:extracellular region"/>
    <property type="evidence" value="ECO:0007669"/>
    <property type="project" value="UniProtKB-SubCell"/>
</dbReference>
<evidence type="ECO:0000256" key="2">
    <source>
        <dbReference type="ARBA" id="ARBA00004613"/>
    </source>
</evidence>
<reference evidence="5" key="1">
    <citation type="submission" date="2013-07" db="EMBL/GenBank/DDBJ databases">
        <title>The genome of an arbuscular mycorrhizal fungus provides insights into the evolution of the oldest plant symbiosis.</title>
        <authorList>
            <consortium name="DOE Joint Genome Institute"/>
            <person name="Tisserant E."/>
            <person name="Malbreil M."/>
            <person name="Kuo A."/>
            <person name="Kohler A."/>
            <person name="Symeonidi A."/>
            <person name="Balestrini R."/>
            <person name="Charron P."/>
            <person name="Duensing N."/>
            <person name="Frei-dit-Frey N."/>
            <person name="Gianinazzi-Pearson V."/>
            <person name="Gilbert B."/>
            <person name="Handa Y."/>
            <person name="Hijri M."/>
            <person name="Kaul R."/>
            <person name="Kawaguchi M."/>
            <person name="Krajinski F."/>
            <person name="Lammers P."/>
            <person name="Lapierre D."/>
            <person name="Masclaux F.G."/>
            <person name="Murat C."/>
            <person name="Morin E."/>
            <person name="Ndikumana S."/>
            <person name="Pagni M."/>
            <person name="Petitpierre D."/>
            <person name="Requena N."/>
            <person name="Rosikiewicz P."/>
            <person name="Riley R."/>
            <person name="Saito K."/>
            <person name="San Clemente H."/>
            <person name="Shapiro H."/>
            <person name="van Tuinen D."/>
            <person name="Becard G."/>
            <person name="Bonfante P."/>
            <person name="Paszkowski U."/>
            <person name="Shachar-Hill Y."/>
            <person name="Young J.P."/>
            <person name="Sanders I.R."/>
            <person name="Henrissat B."/>
            <person name="Rensing S.A."/>
            <person name="Grigoriev I.V."/>
            <person name="Corradi N."/>
            <person name="Roux C."/>
            <person name="Martin F."/>
        </authorList>
    </citation>
    <scope>NUCLEOTIDE SEQUENCE</scope>
    <source>
        <strain evidence="5">DAOM 197198</strain>
    </source>
</reference>